<gene>
    <name evidence="2" type="ORF">PG999_000779</name>
</gene>
<feature type="compositionally biased region" description="Polar residues" evidence="1">
    <location>
        <begin position="1391"/>
        <end position="1418"/>
    </location>
</feature>
<sequence length="1596" mass="171901">MFGSRKSRRGRGPPNPNSTPTTVNPNASTAAAAAFMSSQNPNRSLSSAAAAAALRARPHTPTNVGAVQTKRTMRRSPSISSVSSAPAGGRRTPKLERRGSSGSMTERTFRSPSPHGREPQGQNQYPPVPAIPDGHRNSTVGRSPSTVGVGMQNFRTASQKMDTELPSWYTKPSGDTSNVRTSDAPMGSAGKSLRRPESLIAAGRPDSQNSVNFSYPSRHRATSPSPSPTADRNPQWGSLPPNSIRASLPASFSNHSDQAMVYDPNSRRMVPRTDQLDLMEVKYHTREASEKQPKKKKGVQRSGSHLAKGTVARVKGTTIEPSEQEHDSSNRSSPALATPPNGRNVPTGGQSLAEVNPTNATSSHLELAEPSRDQQSQSEVQDMYAKERTAQVAEAPSNRLVGRKPSVVRELPEEDAKEPEEPMYLTSKTVRQALDSVPTQQNLFSTPEDSGEPSSSGCNEPPTRSDFPEEVPAEQKVAYIPNKPVAELSRNGSISRSASNSPARTARFATTPSESLAVRHAPLPRSASPIKSALKHYDSSARDASLSDNGSDMRVTSPEREASIARKKSARVSFDDHNTKIVGEAAPTENEDSPVAPSPQHSKRPWYSHIAQSKKKDISLDEDEIMKPRPALPSFGSVREKKLREPEEERPLIRPSGSAYSSATPSSPLMRPSSGGITALATTPDSPSVGQSNDHAMGFIISQDQSSRNAANISRFREPLPPVVTTAEAHRYDSDSASSYSEDKLSNDEMSGGSDAEAIPSTQTTMADSYDHMRSPPAIPDKSASRTKESHAELKSAIELPDNQVPAISITNPSPAILDGSHPSESASNLQQYFEVPGTFPDEEVGEDRSSKQTTTKSSGLKDVTRSARSIVEPKTEVPTAQIDALPQTSPSGVPTAADVTDSADDESNASIYSDAYEELSDIEGDGYQSLNAVVESPLSKKPAAAPIESLGVTKPDSTEAMGDHMLEKVIKDAEDSTEPTQHIVNDWETAKSYWRSLTTEKRRQLEREAMLEAGDDADAETPTRRPSNRKKTPEQIKATSVAQMAQAQAPAHGNKHSQPSNPERVYMIQPGTKDTQEPYDPPPPPSARMRTSLRPEQPAKQPQGSRTPSGGVHLRKSMRGMTTAEETTGSGASRRVSAPPERPASMSKTTLRPQTAAPGRKAADSSLASTSAGNATASAAKPALQRRGSDASDSSFKRSRAPSSGGFGFRNTMRQPPAGEVAVPAERSSGRFSIRSMSPPESPFRRGSSNATGGPPVTLGMRRTLRSNSESSQDSKRSSMQFPSFGRSNKASKASKKPKKTSRLRDDSSDDDSTVAPAFRSRFADSSDEDEPLPQPPTRPMSTGTLRGSATAPSRFQRSATVVEETEEAPELPDSGDDRSMQMPSPLRSPKSTALSRPMPQRQSSSGIGTSTLNRSGSGRARLTEPAYTSPESPKNRRSFMDNILRRNKKADQDGKIQRGGWTESAARRDTLLERDADELRDLRGDSINPGSPKLQKRTRPGSRNGSWPLPDVGDNGRPSTADGRVNGGPLPRPNIADRRSTSLGLPGVVGQPAKYDGKDVLEPENNNKKEEEVWGTEKNVQVGRLVFLQKRRVP</sequence>
<feature type="compositionally biased region" description="Basic and acidic residues" evidence="1">
    <location>
        <begin position="783"/>
        <end position="796"/>
    </location>
</feature>
<evidence type="ECO:0000313" key="2">
    <source>
        <dbReference type="EMBL" id="KAK8132606.1"/>
    </source>
</evidence>
<keyword evidence="3" id="KW-1185">Reference proteome</keyword>
<feature type="compositionally biased region" description="Basic and acidic residues" evidence="1">
    <location>
        <begin position="1557"/>
        <end position="1573"/>
    </location>
</feature>
<organism evidence="2 3">
    <name type="scientific">Apiospora kogelbergensis</name>
    <dbReference type="NCBI Taxonomy" id="1337665"/>
    <lineage>
        <taxon>Eukaryota</taxon>
        <taxon>Fungi</taxon>
        <taxon>Dikarya</taxon>
        <taxon>Ascomycota</taxon>
        <taxon>Pezizomycotina</taxon>
        <taxon>Sordariomycetes</taxon>
        <taxon>Xylariomycetidae</taxon>
        <taxon>Amphisphaeriales</taxon>
        <taxon>Apiosporaceae</taxon>
        <taxon>Apiospora</taxon>
    </lineage>
</organism>
<feature type="compositionally biased region" description="Low complexity" evidence="1">
    <location>
        <begin position="18"/>
        <end position="55"/>
    </location>
</feature>
<protein>
    <submittedName>
        <fullName evidence="2">Uncharacterized protein</fullName>
    </submittedName>
</protein>
<dbReference type="Proteomes" id="UP001392437">
    <property type="component" value="Unassembled WGS sequence"/>
</dbReference>
<feature type="compositionally biased region" description="Polar residues" evidence="1">
    <location>
        <begin position="60"/>
        <end position="70"/>
    </location>
</feature>
<feature type="compositionally biased region" description="Polar residues" evidence="1">
    <location>
        <begin position="1267"/>
        <end position="1290"/>
    </location>
</feature>
<name>A0AAW0RCW5_9PEZI</name>
<reference evidence="2 3" key="1">
    <citation type="submission" date="2023-01" db="EMBL/GenBank/DDBJ databases">
        <title>Analysis of 21 Apiospora genomes using comparative genomics revels a genus with tremendous synthesis potential of carbohydrate active enzymes and secondary metabolites.</title>
        <authorList>
            <person name="Sorensen T."/>
        </authorList>
    </citation>
    <scope>NUCLEOTIDE SEQUENCE [LARGE SCALE GENOMIC DNA]</scope>
    <source>
        <strain evidence="2 3">CBS 117206</strain>
    </source>
</reference>
<comment type="caution">
    <text evidence="2">The sequence shown here is derived from an EMBL/GenBank/DDBJ whole genome shotgun (WGS) entry which is preliminary data.</text>
</comment>
<dbReference type="EMBL" id="JAQQWP010000001">
    <property type="protein sequence ID" value="KAK8132606.1"/>
    <property type="molecule type" value="Genomic_DNA"/>
</dbReference>
<feature type="compositionally biased region" description="Polar residues" evidence="1">
    <location>
        <begin position="1038"/>
        <end position="1047"/>
    </location>
</feature>
<feature type="compositionally biased region" description="Basic residues" evidence="1">
    <location>
        <begin position="1"/>
        <end position="11"/>
    </location>
</feature>
<evidence type="ECO:0000256" key="1">
    <source>
        <dbReference type="SAM" id="MobiDB-lite"/>
    </source>
</evidence>
<proteinExistence type="predicted"/>
<feature type="compositionally biased region" description="Basic and acidic residues" evidence="1">
    <location>
        <begin position="279"/>
        <end position="292"/>
    </location>
</feature>
<feature type="compositionally biased region" description="Polar residues" evidence="1">
    <location>
        <begin position="702"/>
        <end position="712"/>
    </location>
</feature>
<feature type="compositionally biased region" description="Low complexity" evidence="1">
    <location>
        <begin position="1166"/>
        <end position="1184"/>
    </location>
</feature>
<feature type="compositionally biased region" description="Polar residues" evidence="1">
    <location>
        <begin position="1341"/>
        <end position="1360"/>
    </location>
</feature>
<feature type="compositionally biased region" description="Polar residues" evidence="1">
    <location>
        <begin position="222"/>
        <end position="257"/>
    </location>
</feature>
<feature type="region of interest" description="Disordered" evidence="1">
    <location>
        <begin position="1006"/>
        <end position="1573"/>
    </location>
</feature>
<feature type="compositionally biased region" description="Polar residues" evidence="1">
    <location>
        <begin position="823"/>
        <end position="832"/>
    </location>
</feature>
<feature type="compositionally biased region" description="Acidic residues" evidence="1">
    <location>
        <begin position="1365"/>
        <end position="1376"/>
    </location>
</feature>
<evidence type="ECO:0000313" key="3">
    <source>
        <dbReference type="Proteomes" id="UP001392437"/>
    </source>
</evidence>
<feature type="compositionally biased region" description="Basic and acidic residues" evidence="1">
    <location>
        <begin position="1467"/>
        <end position="1486"/>
    </location>
</feature>
<feature type="compositionally biased region" description="Polar residues" evidence="1">
    <location>
        <begin position="680"/>
        <end position="694"/>
    </location>
</feature>
<feature type="compositionally biased region" description="Polar residues" evidence="1">
    <location>
        <begin position="437"/>
        <end position="458"/>
    </location>
</feature>
<feature type="compositionally biased region" description="Polar residues" evidence="1">
    <location>
        <begin position="206"/>
        <end position="215"/>
    </location>
</feature>
<feature type="compositionally biased region" description="Basic and acidic residues" evidence="1">
    <location>
        <begin position="638"/>
        <end position="652"/>
    </location>
</feature>
<accession>A0AAW0RCW5</accession>
<feature type="compositionally biased region" description="Low complexity" evidence="1">
    <location>
        <begin position="76"/>
        <end position="87"/>
    </location>
</feature>
<feature type="region of interest" description="Disordered" evidence="1">
    <location>
        <begin position="942"/>
        <end position="961"/>
    </location>
</feature>
<feature type="compositionally biased region" description="Polar residues" evidence="1">
    <location>
        <begin position="137"/>
        <end position="146"/>
    </location>
</feature>
<feature type="compositionally biased region" description="Low complexity" evidence="1">
    <location>
        <begin position="655"/>
        <end position="668"/>
    </location>
</feature>
<feature type="region of interest" description="Disordered" evidence="1">
    <location>
        <begin position="1"/>
        <end position="909"/>
    </location>
</feature>
<feature type="compositionally biased region" description="Basic residues" evidence="1">
    <location>
        <begin position="1294"/>
        <end position="1303"/>
    </location>
</feature>
<feature type="compositionally biased region" description="Polar residues" evidence="1">
    <location>
        <begin position="490"/>
        <end position="514"/>
    </location>
</feature>